<dbReference type="Pfam" id="PF19112">
    <property type="entry name" value="VanA_C"/>
    <property type="match status" value="1"/>
</dbReference>
<dbReference type="EMBL" id="CP010537">
    <property type="protein sequence ID" value="AJG22260.1"/>
    <property type="molecule type" value="Genomic_DNA"/>
</dbReference>
<dbReference type="AlphaFoldDB" id="A0A0C4YI25"/>
<proteinExistence type="predicted"/>
<accession>A0A0C4YI25</accession>
<keyword evidence="1 3" id="KW-0560">Oxidoreductase</keyword>
<keyword evidence="3" id="KW-0489">Methyltransferase</keyword>
<dbReference type="CDD" id="cd08878">
    <property type="entry name" value="RHO_alpha_C_DMO-like"/>
    <property type="match status" value="1"/>
</dbReference>
<evidence type="ECO:0000256" key="1">
    <source>
        <dbReference type="ARBA" id="ARBA00023002"/>
    </source>
</evidence>
<protein>
    <submittedName>
        <fullName evidence="3">Vanillate O-demethylase oxygenase subunit</fullName>
        <ecNumber evidence="3">1.14.13.82</ecNumber>
    </submittedName>
</protein>
<dbReference type="Proteomes" id="UP000031843">
    <property type="component" value="Chromosome secondary"/>
</dbReference>
<evidence type="ECO:0000313" key="3">
    <source>
        <dbReference type="EMBL" id="AJG22260.1"/>
    </source>
</evidence>
<sequence length="216" mass="24249">MHYEANFELIADNLLDFSHLAFVHRNTIGSSRQAEVKPVVERLENAVRIKYFTLDSPAPPFARKLTTLPEMVDRFQTYTWNVKSNYFVQDSVIASVGEGIDTASKNAMRVHTTIALTPETEHTTHYFWSAAHSDFNPALEGITRLLTEQVEAAFEEDRMMIEAQQRTISASSEEGMVAIPGDAALMQARWMLRNLIRQETAGLGGRSAASTELERA</sequence>
<evidence type="ECO:0000259" key="2">
    <source>
        <dbReference type="Pfam" id="PF19112"/>
    </source>
</evidence>
<reference evidence="3 4" key="1">
    <citation type="journal article" date="2015" name="Genome Announc.">
        <title>Complete Genome Sequence of Cupriavidus basilensis 4G11, Isolated from the Oak Ridge Field Research Center Site.</title>
        <authorList>
            <person name="Ray J."/>
            <person name="Waters R.J."/>
            <person name="Skerker J.M."/>
            <person name="Kuehl J.V."/>
            <person name="Price M.N."/>
            <person name="Huang J."/>
            <person name="Chakraborty R."/>
            <person name="Arkin A.P."/>
            <person name="Deutschbauer A."/>
        </authorList>
    </citation>
    <scope>NUCLEOTIDE SEQUENCE [LARGE SCALE GENOMIC DNA]</scope>
    <source>
        <strain evidence="3">4G11</strain>
    </source>
</reference>
<dbReference type="EC" id="1.14.13.82" evidence="3"/>
<dbReference type="GO" id="GO:0008168">
    <property type="term" value="F:methyltransferase activity"/>
    <property type="evidence" value="ECO:0007669"/>
    <property type="project" value="UniProtKB-KW"/>
</dbReference>
<dbReference type="InterPro" id="IPR044043">
    <property type="entry name" value="VanA_C_cat"/>
</dbReference>
<dbReference type="SUPFAM" id="SSF55961">
    <property type="entry name" value="Bet v1-like"/>
    <property type="match status" value="1"/>
</dbReference>
<dbReference type="GO" id="GO:0032259">
    <property type="term" value="P:methylation"/>
    <property type="evidence" value="ECO:0007669"/>
    <property type="project" value="UniProtKB-KW"/>
</dbReference>
<name>A0A0C4YI25_9BURK</name>
<feature type="domain" description="Vanillate O-demethylase oxygenase-like C-terminal catalytic" evidence="2">
    <location>
        <begin position="4"/>
        <end position="197"/>
    </location>
</feature>
<keyword evidence="3" id="KW-0808">Transferase</keyword>
<dbReference type="STRING" id="68895.RR42_s0669"/>
<evidence type="ECO:0000313" key="4">
    <source>
        <dbReference type="Proteomes" id="UP000031843"/>
    </source>
</evidence>
<organism evidence="3 4">
    <name type="scientific">Cupriavidus basilensis</name>
    <dbReference type="NCBI Taxonomy" id="68895"/>
    <lineage>
        <taxon>Bacteria</taxon>
        <taxon>Pseudomonadati</taxon>
        <taxon>Pseudomonadota</taxon>
        <taxon>Betaproteobacteria</taxon>
        <taxon>Burkholderiales</taxon>
        <taxon>Burkholderiaceae</taxon>
        <taxon>Cupriavidus</taxon>
    </lineage>
</organism>
<dbReference type="GO" id="GO:0018489">
    <property type="term" value="F:vanillate monooxygenase activity"/>
    <property type="evidence" value="ECO:0007669"/>
    <property type="project" value="UniProtKB-EC"/>
</dbReference>
<dbReference type="Gene3D" id="3.90.380.10">
    <property type="entry name" value="Naphthalene 1,2-dioxygenase Alpha Subunit, Chain A, domain 1"/>
    <property type="match status" value="1"/>
</dbReference>
<dbReference type="KEGG" id="cbw:RR42_s0669"/>
<gene>
    <name evidence="3" type="ORF">RR42_s0669</name>
</gene>
<keyword evidence="4" id="KW-1185">Reference proteome</keyword>